<organism evidence="5 6">
    <name type="scientific">Sedimenticola selenatireducens</name>
    <dbReference type="NCBI Taxonomy" id="191960"/>
    <lineage>
        <taxon>Bacteria</taxon>
        <taxon>Pseudomonadati</taxon>
        <taxon>Pseudomonadota</taxon>
        <taxon>Gammaproteobacteria</taxon>
        <taxon>Chromatiales</taxon>
        <taxon>Sedimenticolaceae</taxon>
        <taxon>Sedimenticola</taxon>
    </lineage>
</organism>
<dbReference type="SMART" id="SM00091">
    <property type="entry name" value="PAS"/>
    <property type="match status" value="2"/>
</dbReference>
<dbReference type="NCBIfam" id="TIGR00254">
    <property type="entry name" value="GGDEF"/>
    <property type="match status" value="1"/>
</dbReference>
<dbReference type="GO" id="GO:0003824">
    <property type="term" value="F:catalytic activity"/>
    <property type="evidence" value="ECO:0007669"/>
    <property type="project" value="UniProtKB-ARBA"/>
</dbReference>
<dbReference type="Pfam" id="PF13426">
    <property type="entry name" value="PAS_9"/>
    <property type="match status" value="1"/>
</dbReference>
<evidence type="ECO:0000259" key="3">
    <source>
        <dbReference type="PROSITE" id="PS50113"/>
    </source>
</evidence>
<evidence type="ECO:0000256" key="1">
    <source>
        <dbReference type="ARBA" id="ARBA00001946"/>
    </source>
</evidence>
<dbReference type="CDD" id="cd01949">
    <property type="entry name" value="GGDEF"/>
    <property type="match status" value="1"/>
</dbReference>
<dbReference type="PROSITE" id="PS50887">
    <property type="entry name" value="GGDEF"/>
    <property type="match status" value="1"/>
</dbReference>
<dbReference type="Proteomes" id="UP000316649">
    <property type="component" value="Unassembled WGS sequence"/>
</dbReference>
<dbReference type="SUPFAM" id="SSF55073">
    <property type="entry name" value="Nucleotide cyclase"/>
    <property type="match status" value="1"/>
</dbReference>
<dbReference type="Pfam" id="PF08448">
    <property type="entry name" value="PAS_4"/>
    <property type="match status" value="1"/>
</dbReference>
<dbReference type="NCBIfam" id="TIGR00229">
    <property type="entry name" value="sensory_box"/>
    <property type="match status" value="2"/>
</dbReference>
<protein>
    <submittedName>
        <fullName evidence="5">Diguanylate cyclase</fullName>
    </submittedName>
</protein>
<name>A0A558DPU5_9GAMM</name>
<keyword evidence="6" id="KW-1185">Reference proteome</keyword>
<dbReference type="SUPFAM" id="SSF55785">
    <property type="entry name" value="PYP-like sensor domain (PAS domain)"/>
    <property type="match status" value="2"/>
</dbReference>
<comment type="cofactor">
    <cofactor evidence="1">
        <name>Mg(2+)</name>
        <dbReference type="ChEBI" id="CHEBI:18420"/>
    </cofactor>
</comment>
<dbReference type="InterPro" id="IPR035965">
    <property type="entry name" value="PAS-like_dom_sf"/>
</dbReference>
<dbReference type="InterPro" id="IPR029787">
    <property type="entry name" value="Nucleotide_cyclase"/>
</dbReference>
<dbReference type="PANTHER" id="PTHR46663">
    <property type="entry name" value="DIGUANYLATE CYCLASE DGCT-RELATED"/>
    <property type="match status" value="1"/>
</dbReference>
<feature type="domain" description="GGDEF" evidence="4">
    <location>
        <begin position="443"/>
        <end position="577"/>
    </location>
</feature>
<sequence length="577" mass="65283">MDHLNHAHQLLAAPAETDKEFFEHAAQAIAVASQSRWGGVGFCEPECDDVDVVALWDGDGLGHAFAFSMHGSPCEQFYAEHVDTLHIHYEDNIREHFANSDLIDLLKGDSYRAHAIFGDQERIIGHIFALDDKPQHDQVELRTFFELLSQRISTECKRYQHQKSLQRYAKMVSITRNMLSFVDNSFTYHAVSQGYVDTFGQPHEQLIGKQAKDLHGEDAFNNVLKPLLKRTFNGESVNSQIWIHPPNNTPKYLDLIQTPYYEPDGTISGVVVSGHDITAQKKTEETLQKLSLAVTHSPVLTVITDPDGVIEYVSPIVEKITGYTAEEVIGNTPRLFKSGRTDIAVYESLWQAIKNKQSWQGEIENRRKDGRCYWEHISIAPVLNDNNELIAFVGSSTDITERKHLEQKLQELASTDPLTGIYNRRHFLAEIETHLEYSKRYKSPLSLLIIDIDNFKSINDEGGHALGDAVIQQFTQVCEQTIRNVDLLGRLGGDEFAILMPETDRNEALVLAERIKEEVSQFELQYESHTLHITVSIGLSTFRKDPIQDDTVESLMARADEGLYQAKRGGRNLIGVI</sequence>
<dbReference type="PROSITE" id="PS50112">
    <property type="entry name" value="PAS"/>
    <property type="match status" value="1"/>
</dbReference>
<dbReference type="InterPro" id="IPR052163">
    <property type="entry name" value="DGC-Regulatory_Protein"/>
</dbReference>
<evidence type="ECO:0000259" key="2">
    <source>
        <dbReference type="PROSITE" id="PS50112"/>
    </source>
</evidence>
<dbReference type="PANTHER" id="PTHR46663:SF3">
    <property type="entry name" value="SLL0267 PROTEIN"/>
    <property type="match status" value="1"/>
</dbReference>
<dbReference type="AlphaFoldDB" id="A0A558DPU5"/>
<dbReference type="Gene3D" id="3.30.450.20">
    <property type="entry name" value="PAS domain"/>
    <property type="match status" value="2"/>
</dbReference>
<dbReference type="RefSeq" id="WP_144360168.1">
    <property type="nucleotide sequence ID" value="NZ_VMNH01000024.1"/>
</dbReference>
<evidence type="ECO:0000313" key="6">
    <source>
        <dbReference type="Proteomes" id="UP000316649"/>
    </source>
</evidence>
<dbReference type="SMART" id="SM00086">
    <property type="entry name" value="PAC"/>
    <property type="match status" value="2"/>
</dbReference>
<dbReference type="FunFam" id="3.30.70.270:FF:000001">
    <property type="entry name" value="Diguanylate cyclase domain protein"/>
    <property type="match status" value="1"/>
</dbReference>
<comment type="caution">
    <text evidence="5">The sequence shown here is derived from an EMBL/GenBank/DDBJ whole genome shotgun (WGS) entry which is preliminary data.</text>
</comment>
<dbReference type="Pfam" id="PF00990">
    <property type="entry name" value="GGDEF"/>
    <property type="match status" value="1"/>
</dbReference>
<dbReference type="InterPro" id="IPR000014">
    <property type="entry name" value="PAS"/>
</dbReference>
<reference evidence="5 6" key="1">
    <citation type="submission" date="2019-07" db="EMBL/GenBank/DDBJ databases">
        <title>The pathways for chlorine oxyanion respiration interact through the shared metabolite chlorate.</title>
        <authorList>
            <person name="Barnum T.P."/>
            <person name="Cheng Y."/>
            <person name="Hill K.A."/>
            <person name="Lucas L.N."/>
            <person name="Carlson H.K."/>
            <person name="Coates J.D."/>
        </authorList>
    </citation>
    <scope>NUCLEOTIDE SEQUENCE [LARGE SCALE GENOMIC DNA]</scope>
    <source>
        <strain evidence="5 6">BK-1</strain>
    </source>
</reference>
<feature type="domain" description="PAC" evidence="3">
    <location>
        <begin position="359"/>
        <end position="411"/>
    </location>
</feature>
<dbReference type="PROSITE" id="PS50113">
    <property type="entry name" value="PAC"/>
    <property type="match status" value="2"/>
</dbReference>
<dbReference type="InterPro" id="IPR000700">
    <property type="entry name" value="PAS-assoc_C"/>
</dbReference>
<evidence type="ECO:0000259" key="4">
    <source>
        <dbReference type="PROSITE" id="PS50887"/>
    </source>
</evidence>
<dbReference type="InterPro" id="IPR000160">
    <property type="entry name" value="GGDEF_dom"/>
</dbReference>
<dbReference type="InterPro" id="IPR013656">
    <property type="entry name" value="PAS_4"/>
</dbReference>
<dbReference type="InterPro" id="IPR001610">
    <property type="entry name" value="PAC"/>
</dbReference>
<proteinExistence type="predicted"/>
<dbReference type="SMART" id="SM00267">
    <property type="entry name" value="GGDEF"/>
    <property type="match status" value="1"/>
</dbReference>
<evidence type="ECO:0000313" key="5">
    <source>
        <dbReference type="EMBL" id="TVO70453.1"/>
    </source>
</evidence>
<dbReference type="OrthoDB" id="92309at2"/>
<feature type="domain" description="PAS" evidence="2">
    <location>
        <begin position="286"/>
        <end position="332"/>
    </location>
</feature>
<dbReference type="Gene3D" id="3.30.70.270">
    <property type="match status" value="1"/>
</dbReference>
<dbReference type="InterPro" id="IPR043128">
    <property type="entry name" value="Rev_trsase/Diguanyl_cyclase"/>
</dbReference>
<feature type="domain" description="PAC" evidence="3">
    <location>
        <begin position="237"/>
        <end position="289"/>
    </location>
</feature>
<gene>
    <name evidence="5" type="ORF">FHP88_16325</name>
</gene>
<accession>A0A558DPU5</accession>
<dbReference type="CDD" id="cd00130">
    <property type="entry name" value="PAS"/>
    <property type="match status" value="2"/>
</dbReference>
<dbReference type="EMBL" id="VMNH01000024">
    <property type="protein sequence ID" value="TVO70453.1"/>
    <property type="molecule type" value="Genomic_DNA"/>
</dbReference>